<proteinExistence type="predicted"/>
<dbReference type="PATRIC" id="fig|886882.15.peg.5498"/>
<dbReference type="RefSeq" id="WP_013386224.1">
    <property type="nucleotide sequence ID" value="NC_014628.2"/>
</dbReference>
<name>E3EKH8_PAEPS</name>
<reference evidence="1 2" key="1">
    <citation type="journal article" date="2011" name="J. Bacteriol.">
        <title>Complete genome sequence of Paenibacillus polymyxa SC2, a strain of plant growth-promoting Rhizobacterium with broad-spectrum antimicrobial activity.</title>
        <authorList>
            <person name="Ma M."/>
            <person name="Wang C."/>
            <person name="Ding Y."/>
            <person name="Li L."/>
            <person name="Shen D."/>
            <person name="Jiang X."/>
            <person name="Guan D."/>
            <person name="Cao F."/>
            <person name="Chen H."/>
            <person name="Feng R."/>
            <person name="Wang X."/>
            <person name="Ge Y."/>
            <person name="Yao L."/>
            <person name="Bing X."/>
            <person name="Yang X."/>
            <person name="Li J."/>
            <person name="Du B."/>
        </authorList>
    </citation>
    <scope>NUCLEOTIDE SEQUENCE [LARGE SCALE GENOMIC DNA]</scope>
    <source>
        <strain evidence="1 2">SC2</strain>
        <plasmid evidence="2">pSC2</plasmid>
    </source>
</reference>
<keyword evidence="1" id="KW-0614">Plasmid</keyword>
<protein>
    <submittedName>
        <fullName evidence="1">Uncharacterized protein</fullName>
    </submittedName>
</protein>
<dbReference type="EMBL" id="CP002214">
    <property type="protein sequence ID" value="ADO59810.1"/>
    <property type="molecule type" value="Genomic_DNA"/>
</dbReference>
<evidence type="ECO:0000313" key="2">
    <source>
        <dbReference type="Proteomes" id="UP000006868"/>
    </source>
</evidence>
<sequence>MERDYRKEKMELDKKLEDIQDIQVVLHMLQEATDLIDRAKKRLMYNRKAKDLDIDHLIRNAHESLVECVDRIKNPDEP</sequence>
<dbReference type="KEGG" id="ppm:PPSC2_26110"/>
<gene>
    <name evidence="1" type="ORF">PPSC2_26110</name>
</gene>
<dbReference type="AlphaFoldDB" id="E3EKH8"/>
<dbReference type="HOGENOM" id="CLU_2618743_0_0_9"/>
<geneLocation type="plasmid" evidence="1 2">
    <name>pSC2</name>
</geneLocation>
<dbReference type="Proteomes" id="UP000006868">
    <property type="component" value="Plasmid pSC2"/>
</dbReference>
<accession>E3EKH8</accession>
<evidence type="ECO:0000313" key="1">
    <source>
        <dbReference type="EMBL" id="ADO59810.1"/>
    </source>
</evidence>
<organism evidence="1 2">
    <name type="scientific">Paenibacillus polymyxa (strain SC2)</name>
    <name type="common">Bacillus polymyxa</name>
    <dbReference type="NCBI Taxonomy" id="886882"/>
    <lineage>
        <taxon>Bacteria</taxon>
        <taxon>Bacillati</taxon>
        <taxon>Bacillota</taxon>
        <taxon>Bacilli</taxon>
        <taxon>Bacillales</taxon>
        <taxon>Paenibacillaceae</taxon>
        <taxon>Paenibacillus</taxon>
    </lineage>
</organism>